<dbReference type="FunFam" id="3.10.110.10:FF:000046">
    <property type="entry name" value="Ubiquitin-conjugating enzyme E2 Z"/>
    <property type="match status" value="1"/>
</dbReference>
<keyword evidence="18" id="KW-1185">Reference proteome</keyword>
<evidence type="ECO:0000256" key="11">
    <source>
        <dbReference type="ARBA" id="ARBA00039894"/>
    </source>
</evidence>
<keyword evidence="6" id="KW-0053">Apoptosis</keyword>
<dbReference type="GO" id="GO:0005524">
    <property type="term" value="F:ATP binding"/>
    <property type="evidence" value="ECO:0007669"/>
    <property type="project" value="UniProtKB-KW"/>
</dbReference>
<name>A0AAD9KUN2_RIDPI</name>
<dbReference type="InterPro" id="IPR016135">
    <property type="entry name" value="UBQ-conjugating_enzyme/RWD"/>
</dbReference>
<keyword evidence="7" id="KW-0547">Nucleotide-binding</keyword>
<reference evidence="17" key="1">
    <citation type="journal article" date="2023" name="Mol. Biol. Evol.">
        <title>Third-Generation Sequencing Reveals the Adaptive Role of the Epigenome in Three Deep-Sea Polychaetes.</title>
        <authorList>
            <person name="Perez M."/>
            <person name="Aroh O."/>
            <person name="Sun Y."/>
            <person name="Lan Y."/>
            <person name="Juniper S.K."/>
            <person name="Young C.R."/>
            <person name="Angers B."/>
            <person name="Qian P.Y."/>
        </authorList>
    </citation>
    <scope>NUCLEOTIDE SEQUENCE</scope>
    <source>
        <strain evidence="17">R07B-5</strain>
    </source>
</reference>
<dbReference type="GO" id="GO:0006915">
    <property type="term" value="P:apoptotic process"/>
    <property type="evidence" value="ECO:0007669"/>
    <property type="project" value="UniProtKB-KW"/>
</dbReference>
<evidence type="ECO:0000256" key="13">
    <source>
        <dbReference type="ARBA" id="ARBA00042316"/>
    </source>
</evidence>
<dbReference type="Pfam" id="PF00179">
    <property type="entry name" value="UQ_con"/>
    <property type="match status" value="1"/>
</dbReference>
<evidence type="ECO:0000256" key="4">
    <source>
        <dbReference type="ARBA" id="ARBA00022490"/>
    </source>
</evidence>
<keyword evidence="5" id="KW-0808">Transferase</keyword>
<evidence type="ECO:0000256" key="2">
    <source>
        <dbReference type="ARBA" id="ARBA00004496"/>
    </source>
</evidence>
<organism evidence="17 18">
    <name type="scientific">Ridgeia piscesae</name>
    <name type="common">Tubeworm</name>
    <dbReference type="NCBI Taxonomy" id="27915"/>
    <lineage>
        <taxon>Eukaryota</taxon>
        <taxon>Metazoa</taxon>
        <taxon>Spiralia</taxon>
        <taxon>Lophotrochozoa</taxon>
        <taxon>Annelida</taxon>
        <taxon>Polychaeta</taxon>
        <taxon>Sedentaria</taxon>
        <taxon>Canalipalpata</taxon>
        <taxon>Sabellida</taxon>
        <taxon>Siboglinidae</taxon>
        <taxon>Ridgeia</taxon>
    </lineage>
</organism>
<dbReference type="SUPFAM" id="SSF54495">
    <property type="entry name" value="UBC-like"/>
    <property type="match status" value="1"/>
</dbReference>
<comment type="caution">
    <text evidence="17">The sequence shown here is derived from an EMBL/GenBank/DDBJ whole genome shotgun (WGS) entry which is preliminary data.</text>
</comment>
<accession>A0AAD9KUN2</accession>
<evidence type="ECO:0000256" key="14">
    <source>
        <dbReference type="ARBA" id="ARBA00042401"/>
    </source>
</evidence>
<evidence type="ECO:0000256" key="7">
    <source>
        <dbReference type="ARBA" id="ARBA00022741"/>
    </source>
</evidence>
<dbReference type="InterPro" id="IPR000608">
    <property type="entry name" value="UBC"/>
</dbReference>
<proteinExistence type="predicted"/>
<dbReference type="CDD" id="cd23809">
    <property type="entry name" value="UBCc_UBE2Z"/>
    <property type="match status" value="1"/>
</dbReference>
<protein>
    <recommendedName>
        <fullName evidence="11">Ubiquitin-conjugating enzyme E2 Z</fullName>
        <ecNumber evidence="3">2.3.2.23</ecNumber>
    </recommendedName>
    <alternativeName>
        <fullName evidence="12">E2 ubiquitin-conjugating enzyme Z</fullName>
    </alternativeName>
    <alternativeName>
        <fullName evidence="14">Ubiquitin carrier protein Z</fullName>
    </alternativeName>
    <alternativeName>
        <fullName evidence="13">Ubiquitin-protein ligase Z</fullName>
    </alternativeName>
</protein>
<evidence type="ECO:0000313" key="17">
    <source>
        <dbReference type="EMBL" id="KAK2177225.1"/>
    </source>
</evidence>
<dbReference type="EC" id="2.3.2.23" evidence="3"/>
<dbReference type="Gene3D" id="3.10.110.10">
    <property type="entry name" value="Ubiquitin Conjugating Enzyme"/>
    <property type="match status" value="1"/>
</dbReference>
<keyword evidence="10" id="KW-0539">Nucleus</keyword>
<evidence type="ECO:0000256" key="15">
    <source>
        <dbReference type="SAM" id="MobiDB-lite"/>
    </source>
</evidence>
<evidence type="ECO:0000256" key="9">
    <source>
        <dbReference type="ARBA" id="ARBA00022840"/>
    </source>
</evidence>
<keyword evidence="8" id="KW-0833">Ubl conjugation pathway</keyword>
<evidence type="ECO:0000256" key="1">
    <source>
        <dbReference type="ARBA" id="ARBA00004123"/>
    </source>
</evidence>
<dbReference type="GO" id="GO:0005634">
    <property type="term" value="C:nucleus"/>
    <property type="evidence" value="ECO:0007669"/>
    <property type="project" value="UniProtKB-SubCell"/>
</dbReference>
<dbReference type="PROSITE" id="PS50127">
    <property type="entry name" value="UBC_2"/>
    <property type="match status" value="1"/>
</dbReference>
<feature type="domain" description="UBC core" evidence="16">
    <location>
        <begin position="60"/>
        <end position="214"/>
    </location>
</feature>
<dbReference type="Proteomes" id="UP001209878">
    <property type="component" value="Unassembled WGS sequence"/>
</dbReference>
<evidence type="ECO:0000256" key="8">
    <source>
        <dbReference type="ARBA" id="ARBA00022786"/>
    </source>
</evidence>
<evidence type="ECO:0000256" key="5">
    <source>
        <dbReference type="ARBA" id="ARBA00022679"/>
    </source>
</evidence>
<dbReference type="GO" id="GO:0004869">
    <property type="term" value="F:cysteine-type endopeptidase inhibitor activity"/>
    <property type="evidence" value="ECO:0007669"/>
    <property type="project" value="TreeGrafter"/>
</dbReference>
<dbReference type="GO" id="GO:0005737">
    <property type="term" value="C:cytoplasm"/>
    <property type="evidence" value="ECO:0007669"/>
    <property type="project" value="UniProtKB-SubCell"/>
</dbReference>
<keyword evidence="9" id="KW-0067">ATP-binding</keyword>
<dbReference type="GO" id="GO:0061631">
    <property type="term" value="F:ubiquitin conjugating enzyme activity"/>
    <property type="evidence" value="ECO:0007669"/>
    <property type="project" value="UniProtKB-EC"/>
</dbReference>
<evidence type="ECO:0000256" key="12">
    <source>
        <dbReference type="ARBA" id="ARBA00041798"/>
    </source>
</evidence>
<feature type="compositionally biased region" description="Acidic residues" evidence="15">
    <location>
        <begin position="292"/>
        <end position="303"/>
    </location>
</feature>
<evidence type="ECO:0000256" key="3">
    <source>
        <dbReference type="ARBA" id="ARBA00012486"/>
    </source>
</evidence>
<dbReference type="GO" id="GO:0043066">
    <property type="term" value="P:negative regulation of apoptotic process"/>
    <property type="evidence" value="ECO:0007669"/>
    <property type="project" value="TreeGrafter"/>
</dbReference>
<evidence type="ECO:0000313" key="18">
    <source>
        <dbReference type="Proteomes" id="UP001209878"/>
    </source>
</evidence>
<dbReference type="PANTHER" id="PTHR46116:SF26">
    <property type="entry name" value="UBIQUITIN-CONJUGATING ENZYME E2 Z"/>
    <property type="match status" value="1"/>
</dbReference>
<dbReference type="EMBL" id="JAODUO010000612">
    <property type="protein sequence ID" value="KAK2177225.1"/>
    <property type="molecule type" value="Genomic_DNA"/>
</dbReference>
<evidence type="ECO:0000259" key="16">
    <source>
        <dbReference type="PROSITE" id="PS50127"/>
    </source>
</evidence>
<feature type="compositionally biased region" description="Polar residues" evidence="15">
    <location>
        <begin position="312"/>
        <end position="324"/>
    </location>
</feature>
<dbReference type="AlphaFoldDB" id="A0AAD9KUN2"/>
<sequence length="324" mass="36196">MAAAATSKHGKGDADSEDSATKLTKDGLFGLLNDSMQPAGATLWDPHLSKDWDMEKPTKECISRIKRDIMSIYNDPPPGMCIVPDKDNLTKIHALITGPFDTPYEGGFFHFLIRCPPDYPIRTPRVKLMTTGGGKVRFNPNLYKNGKVCLSILGTWSGPAWSPAQSLSSILISIQSLLNERPYHNEPGFEQERNSGDYKRYNDIIRHETLRVAVCDMLEGRSNCPSALREVMVRSFPDYLHYYETTCKNCAQWTGQDMQDPFGEKRGRFDFTSISRRLEVLKVQLAAQNGCEETDSDDSEDSESESKEPTRSDTPQPGPSNAGS</sequence>
<comment type="subcellular location">
    <subcellularLocation>
        <location evidence="2">Cytoplasm</location>
    </subcellularLocation>
    <subcellularLocation>
        <location evidence="1">Nucleus</location>
    </subcellularLocation>
</comment>
<dbReference type="PANTHER" id="PTHR46116">
    <property type="entry name" value="(E3-INDEPENDENT) E2 UBIQUITIN-CONJUGATING ENZYME"/>
    <property type="match status" value="1"/>
</dbReference>
<gene>
    <name evidence="17" type="ORF">NP493_612g01056</name>
</gene>
<dbReference type="SMART" id="SM00212">
    <property type="entry name" value="UBCc"/>
    <property type="match status" value="1"/>
</dbReference>
<feature type="region of interest" description="Disordered" evidence="15">
    <location>
        <begin position="288"/>
        <end position="324"/>
    </location>
</feature>
<keyword evidence="4" id="KW-0963">Cytoplasm</keyword>
<evidence type="ECO:0000256" key="10">
    <source>
        <dbReference type="ARBA" id="ARBA00023242"/>
    </source>
</evidence>
<evidence type="ECO:0000256" key="6">
    <source>
        <dbReference type="ARBA" id="ARBA00022703"/>
    </source>
</evidence>